<proteinExistence type="predicted"/>
<protein>
    <submittedName>
        <fullName evidence="1">Uncharacterized protein</fullName>
    </submittedName>
</protein>
<dbReference type="Proteomes" id="UP000247702">
    <property type="component" value="Unassembled WGS sequence"/>
</dbReference>
<dbReference type="EMBL" id="BEXD01003945">
    <property type="protein sequence ID" value="GBC04408.1"/>
    <property type="molecule type" value="Genomic_DNA"/>
</dbReference>
<evidence type="ECO:0000313" key="1">
    <source>
        <dbReference type="EMBL" id="GBC04408.1"/>
    </source>
</evidence>
<keyword evidence="2" id="KW-1185">Reference proteome</keyword>
<comment type="caution">
    <text evidence="1">The sequence shown here is derived from an EMBL/GenBank/DDBJ whole genome shotgun (WGS) entry which is preliminary data.</text>
</comment>
<name>A0A2Z6RN53_9GLOM</name>
<accession>A0A2Z6RN53</accession>
<organism evidence="1 2">
    <name type="scientific">Rhizophagus clarus</name>
    <dbReference type="NCBI Taxonomy" id="94130"/>
    <lineage>
        <taxon>Eukaryota</taxon>
        <taxon>Fungi</taxon>
        <taxon>Fungi incertae sedis</taxon>
        <taxon>Mucoromycota</taxon>
        <taxon>Glomeromycotina</taxon>
        <taxon>Glomeromycetes</taxon>
        <taxon>Glomerales</taxon>
        <taxon>Glomeraceae</taxon>
        <taxon>Rhizophagus</taxon>
    </lineage>
</organism>
<reference evidence="1 2" key="1">
    <citation type="submission" date="2017-11" db="EMBL/GenBank/DDBJ databases">
        <title>The genome of Rhizophagus clarus HR1 reveals common genetic basis of auxotrophy among arbuscular mycorrhizal fungi.</title>
        <authorList>
            <person name="Kobayashi Y."/>
        </authorList>
    </citation>
    <scope>NUCLEOTIDE SEQUENCE [LARGE SCALE GENOMIC DNA]</scope>
    <source>
        <strain evidence="1 2">HR1</strain>
    </source>
</reference>
<evidence type="ECO:0000313" key="2">
    <source>
        <dbReference type="Proteomes" id="UP000247702"/>
    </source>
</evidence>
<gene>
    <name evidence="1" type="ORF">RclHR1_05670010</name>
</gene>
<dbReference type="AlphaFoldDB" id="A0A2Z6RN53"/>
<sequence>MFSWDKKPIVKIGTIENIEDTPDRVSKALASLGKKCLDFIDNKEHALFKKSYRIEIVPVKHPQWEFQLYFPAEIWFDMLYYVKAKDAEEKNMVLAAAREYVNSVRSSYRPSIPEISLTPVLSRIYCATHADCISSKYPHSSLRYLLDKITNIISYSDNKTGTRHDTRYAEPNIFCRKTNKMTIKYTIEPMFSWDKKPIVKIGTIENIEDTPDRVSKALASLGKKCLDFIDNKEHALFKKSYRIEIVPVKHPQWEFQLYFPAEIWFDMLYYVKAKDAEEKNMVLAAAREYVNSVRSSYRPSIPEISLTPVLSRIYCATHADCISSKYPHSSLRYLLDKITNIISYSDNKTGTRHDTRYAEPNIFCRKTNVPQQSKKPTSCNWYAEDERVVFKKDKSYPSYVVLSRQDHVRELLVAPLEHKTNRELITYPVECYSINFGSWESETAKDKNALKCHAHFHIHLSKVVVHNMEQKKDINNHYYYPAIHGKINDPFQHRMKDCVELETLRLSSLEINANYNNLRKQIEENGKQIEDNSKKIADNGKKLVDNGKKLDKILELIKLKLYEVYT</sequence>